<dbReference type="PROSITE" id="PS51257">
    <property type="entry name" value="PROKAR_LIPOPROTEIN"/>
    <property type="match status" value="1"/>
</dbReference>
<evidence type="ECO:0000313" key="3">
    <source>
        <dbReference type="EMBL" id="WXA92253.1"/>
    </source>
</evidence>
<keyword evidence="2" id="KW-0732">Signal</keyword>
<name>A0ABZ2K0H9_9BACT</name>
<feature type="compositionally biased region" description="Polar residues" evidence="1">
    <location>
        <begin position="111"/>
        <end position="127"/>
    </location>
</feature>
<feature type="chain" id="PRO_5046291492" evidence="2">
    <location>
        <begin position="31"/>
        <end position="211"/>
    </location>
</feature>
<evidence type="ECO:0000256" key="1">
    <source>
        <dbReference type="SAM" id="MobiDB-lite"/>
    </source>
</evidence>
<dbReference type="RefSeq" id="WP_394842870.1">
    <property type="nucleotide sequence ID" value="NZ_CP089982.1"/>
</dbReference>
<sequence>MRRKTTHRCKRPLRTAQSIALLVAAFIACGACGPSARSTKSGADLKPRSIVAPPGVSLVSACTPTGPEICFNAIDDNCNGILEEGCGLGTGLLQFIVAWGDSPADIDLSVTDPSGSSVTESNRTSASGLHLDRDCPGTGNQSCYSQNVENVYFEGMEPPRGAYVVKIKLTDIHGAPAPVKARLGARIGSRSYGVDLEVSPTDDQKSFTFSL</sequence>
<proteinExistence type="predicted"/>
<evidence type="ECO:0000256" key="2">
    <source>
        <dbReference type="SAM" id="SignalP"/>
    </source>
</evidence>
<feature type="signal peptide" evidence="2">
    <location>
        <begin position="1"/>
        <end position="30"/>
    </location>
</feature>
<gene>
    <name evidence="3" type="ORF">LZC95_38085</name>
</gene>
<dbReference type="EMBL" id="CP089982">
    <property type="protein sequence ID" value="WXA92253.1"/>
    <property type="molecule type" value="Genomic_DNA"/>
</dbReference>
<dbReference type="Proteomes" id="UP001379533">
    <property type="component" value="Chromosome"/>
</dbReference>
<protein>
    <submittedName>
        <fullName evidence="3">Uncharacterized protein</fullName>
    </submittedName>
</protein>
<reference evidence="3 4" key="1">
    <citation type="submission" date="2021-12" db="EMBL/GenBank/DDBJ databases">
        <title>Discovery of the Pendulisporaceae a myxobacterial family with distinct sporulation behavior and unique specialized metabolism.</title>
        <authorList>
            <person name="Garcia R."/>
            <person name="Popoff A."/>
            <person name="Bader C.D."/>
            <person name="Loehr J."/>
            <person name="Walesch S."/>
            <person name="Walt C."/>
            <person name="Boldt J."/>
            <person name="Bunk B."/>
            <person name="Haeckl F.J.F.P.J."/>
            <person name="Gunesch A.P."/>
            <person name="Birkelbach J."/>
            <person name="Nuebel U."/>
            <person name="Pietschmann T."/>
            <person name="Bach T."/>
            <person name="Mueller R."/>
        </authorList>
    </citation>
    <scope>NUCLEOTIDE SEQUENCE [LARGE SCALE GENOMIC DNA]</scope>
    <source>
        <strain evidence="3 4">MSr12523</strain>
    </source>
</reference>
<organism evidence="3 4">
    <name type="scientific">Pendulispora brunnea</name>
    <dbReference type="NCBI Taxonomy" id="2905690"/>
    <lineage>
        <taxon>Bacteria</taxon>
        <taxon>Pseudomonadati</taxon>
        <taxon>Myxococcota</taxon>
        <taxon>Myxococcia</taxon>
        <taxon>Myxococcales</taxon>
        <taxon>Sorangiineae</taxon>
        <taxon>Pendulisporaceae</taxon>
        <taxon>Pendulispora</taxon>
    </lineage>
</organism>
<evidence type="ECO:0000313" key="4">
    <source>
        <dbReference type="Proteomes" id="UP001379533"/>
    </source>
</evidence>
<accession>A0ABZ2K0H9</accession>
<feature type="region of interest" description="Disordered" evidence="1">
    <location>
        <begin position="110"/>
        <end position="130"/>
    </location>
</feature>
<keyword evidence="4" id="KW-1185">Reference proteome</keyword>